<evidence type="ECO:0000256" key="8">
    <source>
        <dbReference type="ARBA" id="ARBA00023154"/>
    </source>
</evidence>
<keyword evidence="9 13" id="KW-0456">Lyase</keyword>
<dbReference type="EMBL" id="ASJR01000013">
    <property type="protein sequence ID" value="ERP31444.1"/>
    <property type="molecule type" value="Genomic_DNA"/>
</dbReference>
<evidence type="ECO:0000256" key="3">
    <source>
        <dbReference type="ARBA" id="ARBA00007592"/>
    </source>
</evidence>
<feature type="active site" description="Proton donor/acceptor" evidence="14">
    <location>
        <position position="143"/>
    </location>
</feature>
<comment type="function">
    <text evidence="1">Catalyzes the condensation of (S)-aspartate-beta-semialdehyde [(S)-ASA] and pyruvate to 4-hydroxy-tetrahydrodipicolinate (HTPA).</text>
</comment>
<comment type="similarity">
    <text evidence="3 13">Belongs to the DapA family.</text>
</comment>
<dbReference type="SUPFAM" id="SSF51569">
    <property type="entry name" value="Aldolase"/>
    <property type="match status" value="1"/>
</dbReference>
<feature type="binding site" evidence="15">
    <location>
        <position position="220"/>
    </location>
    <ligand>
        <name>pyruvate</name>
        <dbReference type="ChEBI" id="CHEBI:15361"/>
    </ligand>
</feature>
<keyword evidence="5" id="KW-0963">Cytoplasm</keyword>
<dbReference type="UniPathway" id="UPA00034">
    <property type="reaction ID" value="UER00017"/>
</dbReference>
<dbReference type="EC" id="4.3.3.7" evidence="4 12"/>
<dbReference type="Gene3D" id="3.20.20.70">
    <property type="entry name" value="Aldolase class I"/>
    <property type="match status" value="1"/>
</dbReference>
<dbReference type="InterPro" id="IPR002220">
    <property type="entry name" value="DapA-like"/>
</dbReference>
<dbReference type="Pfam" id="PF00701">
    <property type="entry name" value="DHDPS"/>
    <property type="match status" value="1"/>
</dbReference>
<comment type="caution">
    <text evidence="17">The sequence shown here is derived from an EMBL/GenBank/DDBJ whole genome shotgun (WGS) entry which is preliminary data.</text>
</comment>
<reference evidence="17 18" key="1">
    <citation type="journal article" date="2013" name="Environ. Microbiol.">
        <title>Genome analysis of Chitinivibrio alkaliphilus gen. nov., sp. nov., a novel extremely haloalkaliphilic anaerobic chitinolytic bacterium from the candidate phylum Termite Group 3.</title>
        <authorList>
            <person name="Sorokin D.Y."/>
            <person name="Gumerov V.M."/>
            <person name="Rakitin A.L."/>
            <person name="Beletsky A.V."/>
            <person name="Damste J.S."/>
            <person name="Muyzer G."/>
            <person name="Mardanov A.V."/>
            <person name="Ravin N.V."/>
        </authorList>
    </citation>
    <scope>NUCLEOTIDE SEQUENCE [LARGE SCALE GENOMIC DNA]</scope>
    <source>
        <strain evidence="17 18">ACht1</strain>
    </source>
</reference>
<keyword evidence="18" id="KW-1185">Reference proteome</keyword>
<dbReference type="PIRSF" id="PIRSF001365">
    <property type="entry name" value="DHDPS"/>
    <property type="match status" value="1"/>
</dbReference>
<keyword evidence="6" id="KW-0028">Amino-acid biosynthesis</keyword>
<evidence type="ECO:0000256" key="15">
    <source>
        <dbReference type="PIRSR" id="PIRSR001365-2"/>
    </source>
</evidence>
<evidence type="ECO:0000256" key="10">
    <source>
        <dbReference type="ARBA" id="ARBA00023270"/>
    </source>
</evidence>
<dbReference type="PANTHER" id="PTHR12128">
    <property type="entry name" value="DIHYDRODIPICOLINATE SYNTHASE"/>
    <property type="match status" value="1"/>
</dbReference>
<evidence type="ECO:0000313" key="17">
    <source>
        <dbReference type="EMBL" id="ERP31444.1"/>
    </source>
</evidence>
<feature type="site" description="L-lysine inhibitor binding" evidence="16">
    <location>
        <position position="94"/>
    </location>
</feature>
<comment type="pathway">
    <text evidence="2">Amino-acid biosynthesis; L-lysine biosynthesis via DAP pathway; (S)-tetrahydrodipicolinate from L-aspartate: step 3/4.</text>
</comment>
<comment type="catalytic activity">
    <reaction evidence="11">
        <text>L-aspartate 4-semialdehyde + pyruvate = (2S,4S)-4-hydroxy-2,3,4,5-tetrahydrodipicolinate + H2O + H(+)</text>
        <dbReference type="Rhea" id="RHEA:34171"/>
        <dbReference type="ChEBI" id="CHEBI:15361"/>
        <dbReference type="ChEBI" id="CHEBI:15377"/>
        <dbReference type="ChEBI" id="CHEBI:15378"/>
        <dbReference type="ChEBI" id="CHEBI:67139"/>
        <dbReference type="ChEBI" id="CHEBI:537519"/>
        <dbReference type="EC" id="4.3.3.7"/>
    </reaction>
</comment>
<dbReference type="AlphaFoldDB" id="U7D4K5"/>
<dbReference type="PANTHER" id="PTHR12128:SF66">
    <property type="entry name" value="4-HYDROXY-2-OXOGLUTARATE ALDOLASE, MITOCHONDRIAL"/>
    <property type="match status" value="1"/>
</dbReference>
<feature type="site" description="Part of a proton relay during catalysis" evidence="16">
    <location>
        <position position="54"/>
    </location>
</feature>
<accession>U7D4K5</accession>
<evidence type="ECO:0000256" key="5">
    <source>
        <dbReference type="ARBA" id="ARBA00022490"/>
    </source>
</evidence>
<feature type="site" description="L-lysine inhibitor binding" evidence="16">
    <location>
        <position position="116"/>
    </location>
</feature>
<feature type="site" description="Part of a proton relay during catalysis" evidence="16">
    <location>
        <position position="117"/>
    </location>
</feature>
<gene>
    <name evidence="17" type="ORF">CALK_1645</name>
</gene>
<dbReference type="PROSITE" id="PS00666">
    <property type="entry name" value="DHDPS_2"/>
    <property type="match status" value="1"/>
</dbReference>
<dbReference type="PATRIC" id="fig|1313304.3.peg.1569"/>
<evidence type="ECO:0000256" key="7">
    <source>
        <dbReference type="ARBA" id="ARBA00022915"/>
    </source>
</evidence>
<evidence type="ECO:0000256" key="6">
    <source>
        <dbReference type="ARBA" id="ARBA00022605"/>
    </source>
</evidence>
<dbReference type="GO" id="GO:0008840">
    <property type="term" value="F:4-hydroxy-tetrahydrodipicolinate synthase activity"/>
    <property type="evidence" value="ECO:0007669"/>
    <property type="project" value="UniProtKB-UniRule"/>
</dbReference>
<evidence type="ECO:0000256" key="4">
    <source>
        <dbReference type="ARBA" id="ARBA00012086"/>
    </source>
</evidence>
<proteinExistence type="inferred from homology"/>
<feature type="site" description="L-lysine inhibitor binding; via carbonyl oxygen" evidence="16">
    <location>
        <position position="59"/>
    </location>
</feature>
<evidence type="ECO:0000256" key="12">
    <source>
        <dbReference type="NCBIfam" id="TIGR00674"/>
    </source>
</evidence>
<dbReference type="PRINTS" id="PR00146">
    <property type="entry name" value="DHPICSNTHASE"/>
</dbReference>
<evidence type="ECO:0000256" key="14">
    <source>
        <dbReference type="PIRSR" id="PIRSR001365-1"/>
    </source>
</evidence>
<evidence type="ECO:0000256" key="11">
    <source>
        <dbReference type="ARBA" id="ARBA00047836"/>
    </source>
</evidence>
<dbReference type="NCBIfam" id="TIGR00674">
    <property type="entry name" value="dapA"/>
    <property type="match status" value="1"/>
</dbReference>
<dbReference type="Proteomes" id="UP000017148">
    <property type="component" value="Unassembled WGS sequence"/>
</dbReference>
<keyword evidence="7" id="KW-0220">Diaminopimelate biosynthesis</keyword>
<dbReference type="eggNOG" id="COG0329">
    <property type="taxonomic scope" value="Bacteria"/>
</dbReference>
<keyword evidence="8" id="KW-0457">Lysine biosynthesis</keyword>
<evidence type="ECO:0000256" key="9">
    <source>
        <dbReference type="ARBA" id="ARBA00023239"/>
    </source>
</evidence>
<keyword evidence="10" id="KW-0704">Schiff base</keyword>
<dbReference type="OrthoDB" id="9782828at2"/>
<feature type="site" description="L-lysine inhibitor binding" evidence="16">
    <location>
        <position position="90"/>
    </location>
</feature>
<organism evidence="17 18">
    <name type="scientific">Chitinivibrio alkaliphilus ACht1</name>
    <dbReference type="NCBI Taxonomy" id="1313304"/>
    <lineage>
        <taxon>Bacteria</taxon>
        <taxon>Pseudomonadati</taxon>
        <taxon>Fibrobacterota</taxon>
        <taxon>Chitinivibrionia</taxon>
        <taxon>Chitinivibrionales</taxon>
        <taxon>Chitinivibrionaceae</taxon>
        <taxon>Chitinivibrio</taxon>
    </lineage>
</organism>
<dbReference type="STRING" id="1313304.CALK_1645"/>
<dbReference type="InterPro" id="IPR005263">
    <property type="entry name" value="DapA"/>
</dbReference>
<dbReference type="SMART" id="SM01130">
    <property type="entry name" value="DHDPS"/>
    <property type="match status" value="1"/>
</dbReference>
<dbReference type="GO" id="GO:0005829">
    <property type="term" value="C:cytosol"/>
    <property type="evidence" value="ECO:0007669"/>
    <property type="project" value="TreeGrafter"/>
</dbReference>
<name>U7D4K5_9BACT</name>
<feature type="binding site" evidence="15">
    <location>
        <position position="55"/>
    </location>
    <ligand>
        <name>pyruvate</name>
        <dbReference type="ChEBI" id="CHEBI:15361"/>
    </ligand>
</feature>
<sequence length="315" mass="34752">MATKRLSGVYTALFTPLKNDCEKRLYNSIDYEKTKLIIDDLISSGVSGIVPVGTTGQSATLSHKQHLDFIRFVVDYIGDRCEVIAGAGSNCTRESVSIINKIMDIKRIPVLCVTGYYNNPPRYGVKKHFETLAEETGAEIVLYNVPGRTNSYITADTVIDLAQNPQFIGLKQAVDFTIGGDHREDTLNIIKATEDMPFSVVSGEDDSLAQLIRDGGTGIISATANIPEALTMMNTIITEARQGNHEKAFELQFQLTPLIQACFSRKNPIPLGTFFNSPLYQPLCSVLETEDGEILRESLLELINSQAPSLKKYHP</sequence>
<protein>
    <recommendedName>
        <fullName evidence="4 12">4-hydroxy-tetrahydrodipicolinate synthase</fullName>
        <ecNumber evidence="4 12">4.3.3.7</ecNumber>
    </recommendedName>
</protein>
<evidence type="ECO:0000256" key="2">
    <source>
        <dbReference type="ARBA" id="ARBA00005120"/>
    </source>
</evidence>
<dbReference type="InterPro" id="IPR013785">
    <property type="entry name" value="Aldolase_TIM"/>
</dbReference>
<dbReference type="GO" id="GO:0009089">
    <property type="term" value="P:lysine biosynthetic process via diaminopimelate"/>
    <property type="evidence" value="ECO:0007669"/>
    <property type="project" value="UniProtKB-UniRule"/>
</dbReference>
<evidence type="ECO:0000256" key="1">
    <source>
        <dbReference type="ARBA" id="ARBA00003294"/>
    </source>
</evidence>
<evidence type="ECO:0000256" key="16">
    <source>
        <dbReference type="PIRSR" id="PIRSR001365-3"/>
    </source>
</evidence>
<evidence type="ECO:0000256" key="13">
    <source>
        <dbReference type="PIRNR" id="PIRNR001365"/>
    </source>
</evidence>
<dbReference type="RefSeq" id="WP_022637093.1">
    <property type="nucleotide sequence ID" value="NZ_ASJR01000013.1"/>
</dbReference>
<dbReference type="InterPro" id="IPR020625">
    <property type="entry name" value="Schiff_base-form_aldolases_AS"/>
</dbReference>
<feature type="active site" description="Schiff-base intermediate with substrate" evidence="14">
    <location>
        <position position="171"/>
    </location>
</feature>
<evidence type="ECO:0000313" key="18">
    <source>
        <dbReference type="Proteomes" id="UP000017148"/>
    </source>
</evidence>
<dbReference type="GO" id="GO:0019877">
    <property type="term" value="P:diaminopimelate biosynthetic process"/>
    <property type="evidence" value="ECO:0007669"/>
    <property type="project" value="UniProtKB-KW"/>
</dbReference>